<feature type="compositionally biased region" description="Low complexity" evidence="1">
    <location>
        <begin position="30"/>
        <end position="56"/>
    </location>
</feature>
<keyword evidence="2" id="KW-0732">Signal</keyword>
<organism evidence="4 5">
    <name type="scientific">Paenibacillus sepulcri</name>
    <dbReference type="NCBI Taxonomy" id="359917"/>
    <lineage>
        <taxon>Bacteria</taxon>
        <taxon>Bacillati</taxon>
        <taxon>Bacillota</taxon>
        <taxon>Bacilli</taxon>
        <taxon>Bacillales</taxon>
        <taxon>Paenibacillaceae</taxon>
        <taxon>Paenibacillus</taxon>
    </lineage>
</organism>
<comment type="caution">
    <text evidence="4">The sequence shown here is derived from an EMBL/GenBank/DDBJ whole genome shotgun (WGS) entry which is preliminary data.</text>
</comment>
<dbReference type="PANTHER" id="PTHR43649:SF17">
    <property type="entry name" value="ABC TRANSPORTER SOLUTE BINDING PROTEIN-SUGAR TRANSPORT"/>
    <property type="match status" value="1"/>
</dbReference>
<feature type="signal peptide" evidence="2">
    <location>
        <begin position="1"/>
        <end position="26"/>
    </location>
</feature>
<dbReference type="EMBL" id="JAHZIK010000342">
    <property type="protein sequence ID" value="MBW7455321.1"/>
    <property type="molecule type" value="Genomic_DNA"/>
</dbReference>
<evidence type="ECO:0000313" key="4">
    <source>
        <dbReference type="EMBL" id="MBW7455321.1"/>
    </source>
</evidence>
<dbReference type="PROSITE" id="PS51257">
    <property type="entry name" value="PROKAR_LIPOPROTEIN"/>
    <property type="match status" value="1"/>
</dbReference>
<gene>
    <name evidence="4" type="ORF">K0U00_14945</name>
</gene>
<dbReference type="SUPFAM" id="SSF53850">
    <property type="entry name" value="Periplasmic binding protein-like II"/>
    <property type="match status" value="1"/>
</dbReference>
<dbReference type="InterPro" id="IPR022627">
    <property type="entry name" value="DUF3502"/>
</dbReference>
<sequence length="519" mass="57575">MRQNNTYKLGLLVLALMMILAGCSSTKNGNNRNEPAAANNPANGQDAAAPAGSDAPDAPEELPQVELSWYYGTSQQQPDQQAVEDAVNQYLKDNTDLNATVKLKPVDFGSYDQKLNVSISSGEPIDIVWTTASWLLKYNENVKKGAFLALDDLLPKYAPKTFNDMMPARFWEDVKADTDGKIYAVPSYQVAATAFGFVFQKRFTDKYNFDTTQVKSLEDLEPFLETLKKNEPDVIPFAFQAGNNGPQDPALKDYSGGITYNPDDPYKNIDKLATPQYKSYLELMHSWYEKGYIYQDLATVKDWNQLLAKGNVAVITDVTFKPGGDVSYPSKNGGNEVVMQRIAEPQFTGVTATMNAISNTSKNPERALMLLELVNNDKELYKLLSYGIKGKHYEEVDGVYKPLENSGYAPNIDWVFGNQFNGLVRENQPADVFEQTKKLNEEAAVPPLSGFHFNDSDLKTESAAVSAVNAEYKVPLETGTVDPAEMLPKYLEALKKAGYDKIQAAINQQLADWVAKNGK</sequence>
<name>A0ABS7C359_9BACL</name>
<evidence type="ECO:0000259" key="3">
    <source>
        <dbReference type="Pfam" id="PF12010"/>
    </source>
</evidence>
<dbReference type="Pfam" id="PF12010">
    <property type="entry name" value="DUF3502"/>
    <property type="match status" value="1"/>
</dbReference>
<protein>
    <submittedName>
        <fullName evidence="4">ABC transporter substrate-binding protein</fullName>
    </submittedName>
</protein>
<proteinExistence type="predicted"/>
<dbReference type="PANTHER" id="PTHR43649">
    <property type="entry name" value="ARABINOSE-BINDING PROTEIN-RELATED"/>
    <property type="match status" value="1"/>
</dbReference>
<reference evidence="4 5" key="1">
    <citation type="submission" date="2021-07" db="EMBL/GenBank/DDBJ databases">
        <title>Paenibacillus radiodurans sp. nov., isolated from the southeastern edge of Tengger Desert.</title>
        <authorList>
            <person name="Zhang G."/>
        </authorList>
    </citation>
    <scope>NUCLEOTIDE SEQUENCE [LARGE SCALE GENOMIC DNA]</scope>
    <source>
        <strain evidence="4 5">CCM 7311</strain>
    </source>
</reference>
<evidence type="ECO:0000256" key="2">
    <source>
        <dbReference type="SAM" id="SignalP"/>
    </source>
</evidence>
<dbReference type="InterPro" id="IPR050490">
    <property type="entry name" value="Bact_solute-bd_prot1"/>
</dbReference>
<keyword evidence="5" id="KW-1185">Reference proteome</keyword>
<feature type="domain" description="DUF3502" evidence="3">
    <location>
        <begin position="447"/>
        <end position="515"/>
    </location>
</feature>
<accession>A0ABS7C359</accession>
<evidence type="ECO:0000256" key="1">
    <source>
        <dbReference type="SAM" id="MobiDB-lite"/>
    </source>
</evidence>
<evidence type="ECO:0000313" key="5">
    <source>
        <dbReference type="Proteomes" id="UP001519887"/>
    </source>
</evidence>
<feature type="region of interest" description="Disordered" evidence="1">
    <location>
        <begin position="30"/>
        <end position="59"/>
    </location>
</feature>
<dbReference type="RefSeq" id="WP_210039401.1">
    <property type="nucleotide sequence ID" value="NZ_JBHLVU010000005.1"/>
</dbReference>
<feature type="chain" id="PRO_5047095008" evidence="2">
    <location>
        <begin position="27"/>
        <end position="519"/>
    </location>
</feature>
<dbReference type="Proteomes" id="UP001519887">
    <property type="component" value="Unassembled WGS sequence"/>
</dbReference>
<dbReference type="Gene3D" id="3.40.190.10">
    <property type="entry name" value="Periplasmic binding protein-like II"/>
    <property type="match status" value="1"/>
</dbReference>